<dbReference type="Gene3D" id="3.30.1490.270">
    <property type="match status" value="1"/>
</dbReference>
<keyword evidence="5" id="KW-1185">Reference proteome</keyword>
<dbReference type="InterPro" id="IPR007296">
    <property type="entry name" value="DUF403"/>
</dbReference>
<evidence type="ECO:0000256" key="1">
    <source>
        <dbReference type="SAM" id="MobiDB-lite"/>
    </source>
</evidence>
<dbReference type="InterPro" id="IPR051680">
    <property type="entry name" value="ATP-dep_Glu-Cys_Ligase-2"/>
</dbReference>
<evidence type="ECO:0000313" key="4">
    <source>
        <dbReference type="EMBL" id="TXS89227.1"/>
    </source>
</evidence>
<feature type="domain" description="DUF403" evidence="2">
    <location>
        <begin position="511"/>
        <end position="826"/>
    </location>
</feature>
<reference evidence="4 5" key="1">
    <citation type="submission" date="2019-08" db="EMBL/GenBank/DDBJ databases">
        <title>Parahaliea maris sp. nov., isolated from the surface seawater.</title>
        <authorList>
            <person name="Liu Y."/>
        </authorList>
    </citation>
    <scope>NUCLEOTIDE SEQUENCE [LARGE SCALE GENOMIC DNA]</scope>
    <source>
        <strain evidence="4 5">HSLHS9</strain>
    </source>
</reference>
<feature type="region of interest" description="Disordered" evidence="1">
    <location>
        <begin position="1"/>
        <end position="31"/>
    </location>
</feature>
<dbReference type="Proteomes" id="UP000321039">
    <property type="component" value="Unassembled WGS sequence"/>
</dbReference>
<evidence type="ECO:0000313" key="5">
    <source>
        <dbReference type="Proteomes" id="UP000321039"/>
    </source>
</evidence>
<gene>
    <name evidence="4" type="ORF">FV139_20000</name>
</gene>
<organism evidence="4 5">
    <name type="scientific">Parahaliea maris</name>
    <dbReference type="NCBI Taxonomy" id="2716870"/>
    <lineage>
        <taxon>Bacteria</taxon>
        <taxon>Pseudomonadati</taxon>
        <taxon>Pseudomonadota</taxon>
        <taxon>Gammaproteobacteria</taxon>
        <taxon>Cellvibrionales</taxon>
        <taxon>Halieaceae</taxon>
        <taxon>Parahaliea</taxon>
    </lineage>
</organism>
<comment type="caution">
    <text evidence="4">The sequence shown here is derived from an EMBL/GenBank/DDBJ whole genome shotgun (WGS) entry which is preliminary data.</text>
</comment>
<dbReference type="SUPFAM" id="SSF56059">
    <property type="entry name" value="Glutathione synthetase ATP-binding domain-like"/>
    <property type="match status" value="1"/>
</dbReference>
<proteinExistence type="predicted"/>
<feature type="compositionally biased region" description="Polar residues" evidence="1">
    <location>
        <begin position="1"/>
        <end position="12"/>
    </location>
</feature>
<feature type="domain" description="Circularly permuted ATP-grasp type 2" evidence="3">
    <location>
        <begin position="92"/>
        <end position="466"/>
    </location>
</feature>
<name>A0A5C8ZNT8_9GAMM</name>
<dbReference type="Pfam" id="PF04168">
    <property type="entry name" value="Alpha-E"/>
    <property type="match status" value="1"/>
</dbReference>
<accession>A0A5C8ZNT8</accession>
<dbReference type="EMBL" id="VRZA01000011">
    <property type="protein sequence ID" value="TXS89227.1"/>
    <property type="molecule type" value="Genomic_DNA"/>
</dbReference>
<dbReference type="InterPro" id="IPR025841">
    <property type="entry name" value="CP_ATPgrasp_2"/>
</dbReference>
<dbReference type="PANTHER" id="PTHR34595:SF2">
    <property type="entry name" value="BLR2978 PROTEIN"/>
    <property type="match status" value="1"/>
</dbReference>
<evidence type="ECO:0000259" key="2">
    <source>
        <dbReference type="Pfam" id="PF04168"/>
    </source>
</evidence>
<dbReference type="Pfam" id="PF14403">
    <property type="entry name" value="CP_ATPgrasp_2"/>
    <property type="match status" value="1"/>
</dbReference>
<dbReference type="RefSeq" id="WP_148070269.1">
    <property type="nucleotide sequence ID" value="NZ_VRZA01000011.1"/>
</dbReference>
<dbReference type="PANTHER" id="PTHR34595">
    <property type="entry name" value="BLR5612 PROTEIN"/>
    <property type="match status" value="1"/>
</dbReference>
<protein>
    <submittedName>
        <fullName evidence="4">Circularly permuted type 2 ATP-grasp protein</fullName>
    </submittedName>
</protein>
<dbReference type="AlphaFoldDB" id="A0A5C8ZNT8"/>
<dbReference type="Gene3D" id="3.40.50.11290">
    <property type="match status" value="1"/>
</dbReference>
<evidence type="ECO:0000259" key="3">
    <source>
        <dbReference type="Pfam" id="PF14403"/>
    </source>
</evidence>
<sequence>MGSQDQNQSLQTPPGRPVPPAAAGFAYTEAHSPGGEVRPHWEYLLGSLGEFNPDERGERQRMVERILRDDGVTYNDYTTGGSGRDWRLDPVPLLLDSREWQNIESGVRERAELLNLVLQDLYGPRSLVRLGIIPPELVFGHPGFLRVCDGISLPGDQPLIQYAVDMLRGPDGRAKVISDRTQVPSGAGYALQNRIVMSRVFPSLFRDSHVHRLSLYFNSLRARLNALGPNGGLPRVVMLTPGIYNETYYEHLFLANHLGYSLVQGNDLTVRDGYVWLKTLNGLRRIDVILRRVDDNYCDPVELKPDSQLGVAGLLEVVRAGRVVVANPLGSGVLENTALLKYLPAAARHLLGREPALEAVPTRWCGDREDLAAVLANLEQMVIKPVWRAIDSRTVHAGSLSKAERETLRAAIQARPGDYCAQEYIAPSLAPVWGQNEAARPAILRTFAVAGESSYIVMPGGLTRVAPADGGFEISNRAGSPSKDTWVLASEPELPEVLVATDSERGAGAELPSRVVENLFWMGRYMERAEYALRLLRIVFGKLTGASPPGAESRQLLLRAVTQLTCTYPGFMDEAVSGGDPLQELRSVVLDGDRPGTVAHSVTSLLNTVDQVKDFMSGDTQRILNDLSDHMQVLPERLGSEFGLVREEELDALVTSLLALAGLVQESMIRGQGWHFLQAGRRIERALQTLSLMRSLWVQNTSGEDQDLLLETVLLCMDSLITHRRRYQRYLDVANGLEHLLLDTENPRSVMFQFDDLKLHLDRIPGFDEGSRLSLPQRLLLEAGTNLQLADLPELAAIDRKYLRSALDQLLSRSHRLVGAIATAISDSCFDHTGGPRPLGTGWSGEEPR</sequence>